<accession>A0A8J2ZFM0</accession>
<sequence length="139" mass="15306">MAFPSPQRSPLASILAGLPPPPAPLGHVWGDDGAGYRYRFAVYDIHACPSAPNAVYIFAALQGLTYVPLYVGRAEALSRRLSDHERRDEAIRRGARYLLVHVPGVSDPVGYAEAERRLIRHYAPTLNEQHNPLAALLAR</sequence>
<dbReference type="Proteomes" id="UP000597507">
    <property type="component" value="Unassembled WGS sequence"/>
</dbReference>
<protein>
    <recommendedName>
        <fullName evidence="1">GIY-YIG domain-containing protein</fullName>
    </recommendedName>
</protein>
<evidence type="ECO:0000313" key="2">
    <source>
        <dbReference type="EMBL" id="GGG50277.1"/>
    </source>
</evidence>
<dbReference type="InterPro" id="IPR000305">
    <property type="entry name" value="GIY-YIG_endonuc"/>
</dbReference>
<dbReference type="RefSeq" id="WP_188903853.1">
    <property type="nucleotide sequence ID" value="NZ_BMKS01000022.1"/>
</dbReference>
<name>A0A8J2ZFM0_9PROT</name>
<dbReference type="PROSITE" id="PS50164">
    <property type="entry name" value="GIY_YIG"/>
    <property type="match status" value="1"/>
</dbReference>
<comment type="caution">
    <text evidence="2">The sequence shown here is derived from an EMBL/GenBank/DDBJ whole genome shotgun (WGS) entry which is preliminary data.</text>
</comment>
<keyword evidence="3" id="KW-1185">Reference proteome</keyword>
<feature type="domain" description="GIY-YIG" evidence="1">
    <location>
        <begin position="51"/>
        <end position="128"/>
    </location>
</feature>
<gene>
    <name evidence="2" type="ORF">GCM10010964_41980</name>
</gene>
<dbReference type="EMBL" id="BMKS01000022">
    <property type="protein sequence ID" value="GGG50277.1"/>
    <property type="molecule type" value="Genomic_DNA"/>
</dbReference>
<organism evidence="2 3">
    <name type="scientific">Caldovatus sediminis</name>
    <dbReference type="NCBI Taxonomy" id="2041189"/>
    <lineage>
        <taxon>Bacteria</taxon>
        <taxon>Pseudomonadati</taxon>
        <taxon>Pseudomonadota</taxon>
        <taxon>Alphaproteobacteria</taxon>
        <taxon>Acetobacterales</taxon>
        <taxon>Roseomonadaceae</taxon>
        <taxon>Caldovatus</taxon>
    </lineage>
</organism>
<evidence type="ECO:0000259" key="1">
    <source>
        <dbReference type="PROSITE" id="PS50164"/>
    </source>
</evidence>
<reference evidence="2 3" key="1">
    <citation type="journal article" date="2014" name="Int. J. Syst. Evol. Microbiol.">
        <title>Complete genome sequence of Corynebacterium casei LMG S-19264T (=DSM 44701T), isolated from a smear-ripened cheese.</title>
        <authorList>
            <consortium name="US DOE Joint Genome Institute (JGI-PGF)"/>
            <person name="Walter F."/>
            <person name="Albersmeier A."/>
            <person name="Kalinowski J."/>
            <person name="Ruckert C."/>
        </authorList>
    </citation>
    <scope>NUCLEOTIDE SEQUENCE [LARGE SCALE GENOMIC DNA]</scope>
    <source>
        <strain evidence="2 3">CGMCC 1.16330</strain>
    </source>
</reference>
<dbReference type="AlphaFoldDB" id="A0A8J2ZFM0"/>
<evidence type="ECO:0000313" key="3">
    <source>
        <dbReference type="Proteomes" id="UP000597507"/>
    </source>
</evidence>
<proteinExistence type="predicted"/>